<evidence type="ECO:0000256" key="10">
    <source>
        <dbReference type="ARBA" id="ARBA00048974"/>
    </source>
</evidence>
<dbReference type="SUPFAM" id="SSF102114">
    <property type="entry name" value="Radical SAM enzymes"/>
    <property type="match status" value="1"/>
</dbReference>
<dbReference type="PROSITE" id="PS51918">
    <property type="entry name" value="RADICAL_SAM"/>
    <property type="match status" value="1"/>
</dbReference>
<evidence type="ECO:0000313" key="12">
    <source>
        <dbReference type="EMBL" id="ODC04312.1"/>
    </source>
</evidence>
<dbReference type="NCBIfam" id="NF004884">
    <property type="entry name" value="PRK06245.1"/>
    <property type="match status" value="1"/>
</dbReference>
<keyword evidence="6" id="KW-0479">Metal-binding</keyword>
<dbReference type="PANTHER" id="PTHR43076">
    <property type="entry name" value="FO SYNTHASE (COFH)"/>
    <property type="match status" value="1"/>
</dbReference>
<evidence type="ECO:0000256" key="2">
    <source>
        <dbReference type="ARBA" id="ARBA00004712"/>
    </source>
</evidence>
<dbReference type="OrthoDB" id="9802027at2"/>
<dbReference type="Pfam" id="PF04055">
    <property type="entry name" value="Radical_SAM"/>
    <property type="match status" value="1"/>
</dbReference>
<dbReference type="SFLD" id="SFLDG01064">
    <property type="entry name" value="F420__menaquinone_cofactor_bio"/>
    <property type="match status" value="1"/>
</dbReference>
<reference evidence="12 13" key="1">
    <citation type="submission" date="2016-08" db="EMBL/GenBank/DDBJ databases">
        <authorList>
            <person name="Seilhamer J.J."/>
        </authorList>
    </citation>
    <scope>NUCLEOTIDE SEQUENCE [LARGE SCALE GENOMIC DNA]</scope>
    <source>
        <strain evidence="12 13">PH27A</strain>
    </source>
</reference>
<keyword evidence="9" id="KW-0456">Lyase</keyword>
<evidence type="ECO:0000256" key="9">
    <source>
        <dbReference type="ARBA" id="ARBA00023239"/>
    </source>
</evidence>
<comment type="caution">
    <text evidence="12">The sequence shown here is derived from an EMBL/GenBank/DDBJ whole genome shotgun (WGS) entry which is preliminary data.</text>
</comment>
<evidence type="ECO:0000256" key="1">
    <source>
        <dbReference type="ARBA" id="ARBA00001966"/>
    </source>
</evidence>
<accession>A0A1E2VBR8</accession>
<dbReference type="Proteomes" id="UP000094291">
    <property type="component" value="Unassembled WGS sequence"/>
</dbReference>
<dbReference type="EC" id="4.3.1.32" evidence="3"/>
<evidence type="ECO:0000313" key="13">
    <source>
        <dbReference type="Proteomes" id="UP000094291"/>
    </source>
</evidence>
<keyword evidence="7" id="KW-0408">Iron</keyword>
<dbReference type="PANTHER" id="PTHR43076:SF15">
    <property type="entry name" value="7,8-DIDEMETHYL-8-HYDROXY-5-DEAZARIBOFLAVIN SYNTHASE"/>
    <property type="match status" value="1"/>
</dbReference>
<dbReference type="InterPro" id="IPR019939">
    <property type="entry name" value="CofG_family"/>
</dbReference>
<evidence type="ECO:0000256" key="5">
    <source>
        <dbReference type="ARBA" id="ARBA00022691"/>
    </source>
</evidence>
<dbReference type="InterPro" id="IPR013785">
    <property type="entry name" value="Aldolase_TIM"/>
</dbReference>
<evidence type="ECO:0000256" key="8">
    <source>
        <dbReference type="ARBA" id="ARBA00023014"/>
    </source>
</evidence>
<feature type="domain" description="Radical SAM core" evidence="11">
    <location>
        <begin position="37"/>
        <end position="284"/>
    </location>
</feature>
<evidence type="ECO:0000256" key="4">
    <source>
        <dbReference type="ARBA" id="ARBA00022485"/>
    </source>
</evidence>
<keyword evidence="13" id="KW-1185">Reference proteome</keyword>
<dbReference type="GO" id="GO:0051539">
    <property type="term" value="F:4 iron, 4 sulfur cluster binding"/>
    <property type="evidence" value="ECO:0007669"/>
    <property type="project" value="UniProtKB-KW"/>
</dbReference>
<keyword evidence="4" id="KW-0004">4Fe-4S</keyword>
<evidence type="ECO:0000259" key="11">
    <source>
        <dbReference type="PROSITE" id="PS51918"/>
    </source>
</evidence>
<dbReference type="HAMAP" id="MF_01611">
    <property type="entry name" value="FO_synth_sub1"/>
    <property type="match status" value="1"/>
</dbReference>
<dbReference type="InterPro" id="IPR006638">
    <property type="entry name" value="Elp3/MiaA/NifB-like_rSAM"/>
</dbReference>
<dbReference type="SFLD" id="SFLDF00294">
    <property type="entry name" value="7_8-didemethyl-8-hydroxy-5-dea"/>
    <property type="match status" value="1"/>
</dbReference>
<dbReference type="SMART" id="SM00729">
    <property type="entry name" value="Elp3"/>
    <property type="match status" value="1"/>
</dbReference>
<sequence length="397" mass="44452">MISRKEAIALGGIQGKELDDLCEYASQVRDQTWGKQLTYSRKVFIPLTNMCRDRCGYCTFVKGPQSPEAQVMTETAVMHRVQQGEASGCREALFSLGERPEKRYPQLQHFLEHHGFRRLIDYLAHCAEQVLAKSTLLPHLNPGTLTRNELRQLKPVSASMGMMLESASQRLLRPGQAHHRCPDKVPNVRLKTLDDAGRLAIPFTTGLLIGIGETWQERIEALLLINALHQQHGHIQEVIIQNFRAKPGTAMAHCHEPDLDDMRRTLAVARLLLSPRISLQAPPNLHADYPAYIRSGLNDWGGISPVTQDHINPERAWPQIDHLATACQAQGYTLKQRLTVYPDYLKRPAFIQPLGPKLIAMSSQLNATDALNPIDQLTRGDGLSHDPHISHPMACTA</sequence>
<comment type="catalytic activity">
    <reaction evidence="10">
        <text>5-amino-5-(4-hydroxybenzyl)-6-(D-ribitylimino)-5,6-dihydrouracil + S-adenosyl-L-methionine = 7,8-didemethyl-8-hydroxy-5-deazariboflavin + 5'-deoxyadenosine + L-methionine + NH4(+) + H(+)</text>
        <dbReference type="Rhea" id="RHEA:55204"/>
        <dbReference type="ChEBI" id="CHEBI:15378"/>
        <dbReference type="ChEBI" id="CHEBI:17319"/>
        <dbReference type="ChEBI" id="CHEBI:28938"/>
        <dbReference type="ChEBI" id="CHEBI:57844"/>
        <dbReference type="ChEBI" id="CHEBI:59789"/>
        <dbReference type="ChEBI" id="CHEBI:59904"/>
        <dbReference type="ChEBI" id="CHEBI:85936"/>
        <dbReference type="EC" id="4.3.1.32"/>
    </reaction>
</comment>
<dbReference type="RefSeq" id="WP_068999294.1">
    <property type="nucleotide sequence ID" value="NZ_MDTQ01000001.1"/>
</dbReference>
<dbReference type="InterPro" id="IPR058240">
    <property type="entry name" value="rSAM_sf"/>
</dbReference>
<dbReference type="SFLD" id="SFLDG01388">
    <property type="entry name" value="7_8-didemethyl-8-hydroxy-5-dea"/>
    <property type="match status" value="1"/>
</dbReference>
<dbReference type="GO" id="GO:0016765">
    <property type="term" value="F:transferase activity, transferring alkyl or aryl (other than methyl) groups"/>
    <property type="evidence" value="ECO:0007669"/>
    <property type="project" value="InterPro"/>
</dbReference>
<evidence type="ECO:0000256" key="3">
    <source>
        <dbReference type="ARBA" id="ARBA00012126"/>
    </source>
</evidence>
<dbReference type="AlphaFoldDB" id="A0A1E2VBR8"/>
<organism evidence="12 13">
    <name type="scientific">Terasakiispira papahanaumokuakeensis</name>
    <dbReference type="NCBI Taxonomy" id="197479"/>
    <lineage>
        <taxon>Bacteria</taxon>
        <taxon>Pseudomonadati</taxon>
        <taxon>Pseudomonadota</taxon>
        <taxon>Gammaproteobacteria</taxon>
        <taxon>Oceanospirillales</taxon>
        <taxon>Terasakiispira</taxon>
    </lineage>
</organism>
<gene>
    <name evidence="12" type="ORF">BFW38_12995</name>
</gene>
<dbReference type="InterPro" id="IPR007197">
    <property type="entry name" value="rSAM"/>
</dbReference>
<dbReference type="STRING" id="197479.BFW38_12995"/>
<dbReference type="InterPro" id="IPR034405">
    <property type="entry name" value="F420"/>
</dbReference>
<evidence type="ECO:0000256" key="6">
    <source>
        <dbReference type="ARBA" id="ARBA00022723"/>
    </source>
</evidence>
<name>A0A1E2VBR8_9GAMM</name>
<dbReference type="Gene3D" id="3.20.20.70">
    <property type="entry name" value="Aldolase class I"/>
    <property type="match status" value="1"/>
</dbReference>
<dbReference type="UniPathway" id="UPA00072"/>
<proteinExistence type="inferred from homology"/>
<dbReference type="GO" id="GO:0044689">
    <property type="term" value="F:7,8-didemethyl-8-hydroxy-5-deazariboflavin synthase activity"/>
    <property type="evidence" value="ECO:0007669"/>
    <property type="project" value="UniProtKB-EC"/>
</dbReference>
<dbReference type="CDD" id="cd01335">
    <property type="entry name" value="Radical_SAM"/>
    <property type="match status" value="1"/>
</dbReference>
<evidence type="ECO:0000256" key="7">
    <source>
        <dbReference type="ARBA" id="ARBA00023004"/>
    </source>
</evidence>
<keyword evidence="5" id="KW-0949">S-adenosyl-L-methionine</keyword>
<protein>
    <recommendedName>
        <fullName evidence="3">7,8-didemethyl-8-hydroxy-5-deazariboflavin synthase</fullName>
        <ecNumber evidence="3">4.3.1.32</ecNumber>
    </recommendedName>
</protein>
<keyword evidence="8" id="KW-0411">Iron-sulfur</keyword>
<comment type="cofactor">
    <cofactor evidence="1">
        <name>[4Fe-4S] cluster</name>
        <dbReference type="ChEBI" id="CHEBI:49883"/>
    </cofactor>
</comment>
<dbReference type="SFLD" id="SFLDS00029">
    <property type="entry name" value="Radical_SAM"/>
    <property type="match status" value="1"/>
</dbReference>
<dbReference type="GO" id="GO:0046872">
    <property type="term" value="F:metal ion binding"/>
    <property type="evidence" value="ECO:0007669"/>
    <property type="project" value="UniProtKB-KW"/>
</dbReference>
<dbReference type="EMBL" id="MDTQ01000001">
    <property type="protein sequence ID" value="ODC04312.1"/>
    <property type="molecule type" value="Genomic_DNA"/>
</dbReference>
<dbReference type="NCBIfam" id="TIGR03550">
    <property type="entry name" value="F420_cofG"/>
    <property type="match status" value="1"/>
</dbReference>
<comment type="pathway">
    <text evidence="2">Cofactor biosynthesis; coenzyme F0 biosynthesis.</text>
</comment>